<dbReference type="Proteomes" id="UP001152523">
    <property type="component" value="Unassembled WGS sequence"/>
</dbReference>
<dbReference type="Pfam" id="PF00069">
    <property type="entry name" value="Pkinase"/>
    <property type="match status" value="1"/>
</dbReference>
<keyword evidence="4" id="KW-1185">Reference proteome</keyword>
<dbReference type="Gene3D" id="1.10.510.10">
    <property type="entry name" value="Transferase(Phosphotransferase) domain 1"/>
    <property type="match status" value="2"/>
</dbReference>
<dbReference type="PROSITE" id="PS50011">
    <property type="entry name" value="PROTEIN_KINASE_DOM"/>
    <property type="match status" value="1"/>
</dbReference>
<accession>A0AAV0EI08</accession>
<dbReference type="EMBL" id="CAMAPF010000932">
    <property type="protein sequence ID" value="CAH9123817.1"/>
    <property type="molecule type" value="Genomic_DNA"/>
</dbReference>
<protein>
    <recommendedName>
        <fullName evidence="2">Protein kinase domain-containing protein</fullName>
    </recommendedName>
</protein>
<comment type="similarity">
    <text evidence="1">Belongs to the protein kinase superfamily. STE Ser/Thr protein kinase family. STE20 subfamily.</text>
</comment>
<dbReference type="GO" id="GO:0004672">
    <property type="term" value="F:protein kinase activity"/>
    <property type="evidence" value="ECO:0007669"/>
    <property type="project" value="InterPro"/>
</dbReference>
<dbReference type="PANTHER" id="PTHR48014:SF7">
    <property type="entry name" value="SERINE_THREONINE-PROTEIN KINASE BLUS1"/>
    <property type="match status" value="1"/>
</dbReference>
<dbReference type="InterPro" id="IPR011009">
    <property type="entry name" value="Kinase-like_dom_sf"/>
</dbReference>
<dbReference type="PANTHER" id="PTHR48014">
    <property type="entry name" value="SERINE/THREONINE-PROTEIN KINASE FRAY2"/>
    <property type="match status" value="1"/>
</dbReference>
<feature type="domain" description="Protein kinase" evidence="2">
    <location>
        <begin position="88"/>
        <end position="416"/>
    </location>
</feature>
<gene>
    <name evidence="3" type="ORF">CEPIT_LOCUS25519</name>
</gene>
<evidence type="ECO:0000313" key="3">
    <source>
        <dbReference type="EMBL" id="CAH9123817.1"/>
    </source>
</evidence>
<comment type="caution">
    <text evidence="3">The sequence shown here is derived from an EMBL/GenBank/DDBJ whole genome shotgun (WGS) entry which is preliminary data.</text>
</comment>
<dbReference type="GO" id="GO:0043539">
    <property type="term" value="F:protein serine/threonine kinase activator activity"/>
    <property type="evidence" value="ECO:0007669"/>
    <property type="project" value="InterPro"/>
</dbReference>
<reference evidence="3" key="1">
    <citation type="submission" date="2022-07" db="EMBL/GenBank/DDBJ databases">
        <authorList>
            <person name="Macas J."/>
            <person name="Novak P."/>
            <person name="Neumann P."/>
        </authorList>
    </citation>
    <scope>NUCLEOTIDE SEQUENCE</scope>
</reference>
<dbReference type="InterPro" id="IPR000719">
    <property type="entry name" value="Prot_kinase_dom"/>
</dbReference>
<sequence length="444" mass="48788">MCRALETKDPPSSKARPNDLTINLESKRTFISKGIPLPGSFGNVLVRQEIHENIEKTSSESDAFRVFKHYRELTPARAGILDAQLDSFVAMHPIGRDGDGVVVYKAIWILGSLTERRSSHSGFLSAVNFVALKVVGDNPEIVSNVKGEIGRHNDFRHPNSLRVLTHFKDPQSNKYCVVISEFPDLGSLRAIMLNRFPTGFPEDLILSSLRSVLNALKQLHKRRRTVHGDINSGHVYLCGTPSLRHTWGICLGFAAALYEDAAACNGSSFLPWASMAHWAAPPEVYTQKTDVWFVGITALELAYGGLNVTSRDAFDALIKHIIVHRTLPTSTATPCLVTDEGGAAAEPAVRKRRNSAAKKLMAKLLPFSPSSPNGGKPSGGRLSPFSEAFTDMVIQCLSGDPKKRPRVHELLCHPFFQRSANRNDGEHFYDAVMNTTPISSPPIS</sequence>
<name>A0AAV0EI08_9ASTE</name>
<dbReference type="AlphaFoldDB" id="A0AAV0EI08"/>
<dbReference type="SUPFAM" id="SSF56112">
    <property type="entry name" value="Protein kinase-like (PK-like)"/>
    <property type="match status" value="1"/>
</dbReference>
<proteinExistence type="inferred from homology"/>
<dbReference type="GO" id="GO:0005524">
    <property type="term" value="F:ATP binding"/>
    <property type="evidence" value="ECO:0007669"/>
    <property type="project" value="InterPro"/>
</dbReference>
<dbReference type="InterPro" id="IPR047173">
    <property type="entry name" value="STRAD_A/B-like"/>
</dbReference>
<dbReference type="SMART" id="SM00220">
    <property type="entry name" value="S_TKc"/>
    <property type="match status" value="1"/>
</dbReference>
<organism evidence="3 4">
    <name type="scientific">Cuscuta epithymum</name>
    <dbReference type="NCBI Taxonomy" id="186058"/>
    <lineage>
        <taxon>Eukaryota</taxon>
        <taxon>Viridiplantae</taxon>
        <taxon>Streptophyta</taxon>
        <taxon>Embryophyta</taxon>
        <taxon>Tracheophyta</taxon>
        <taxon>Spermatophyta</taxon>
        <taxon>Magnoliopsida</taxon>
        <taxon>eudicotyledons</taxon>
        <taxon>Gunneridae</taxon>
        <taxon>Pentapetalae</taxon>
        <taxon>asterids</taxon>
        <taxon>lamiids</taxon>
        <taxon>Solanales</taxon>
        <taxon>Convolvulaceae</taxon>
        <taxon>Cuscuteae</taxon>
        <taxon>Cuscuta</taxon>
        <taxon>Cuscuta subgen. Cuscuta</taxon>
    </lineage>
</organism>
<evidence type="ECO:0000259" key="2">
    <source>
        <dbReference type="PROSITE" id="PS50011"/>
    </source>
</evidence>
<evidence type="ECO:0000256" key="1">
    <source>
        <dbReference type="ARBA" id="ARBA00008874"/>
    </source>
</evidence>
<evidence type="ECO:0000313" key="4">
    <source>
        <dbReference type="Proteomes" id="UP001152523"/>
    </source>
</evidence>